<dbReference type="AlphaFoldDB" id="A0A4Y5SSN0"/>
<feature type="transmembrane region" description="Helical" evidence="5">
    <location>
        <begin position="371"/>
        <end position="388"/>
    </location>
</feature>
<geneLocation type="plasmid" evidence="7 8">
    <name>unnamed8</name>
</geneLocation>
<keyword evidence="4 5" id="KW-0472">Membrane</keyword>
<keyword evidence="7" id="KW-0614">Plasmid</keyword>
<evidence type="ECO:0000256" key="4">
    <source>
        <dbReference type="ARBA" id="ARBA00023136"/>
    </source>
</evidence>
<feature type="transmembrane region" description="Helical" evidence="5">
    <location>
        <begin position="223"/>
        <end position="239"/>
    </location>
</feature>
<feature type="transmembrane region" description="Helical" evidence="5">
    <location>
        <begin position="394"/>
        <end position="414"/>
    </location>
</feature>
<dbReference type="Pfam" id="PF04932">
    <property type="entry name" value="Wzy_C"/>
    <property type="match status" value="1"/>
</dbReference>
<evidence type="ECO:0000259" key="6">
    <source>
        <dbReference type="Pfam" id="PF04932"/>
    </source>
</evidence>
<gene>
    <name evidence="7" type="ORF">E4191_16720</name>
</gene>
<evidence type="ECO:0000313" key="8">
    <source>
        <dbReference type="Proteomes" id="UP000296374"/>
    </source>
</evidence>
<evidence type="ECO:0000256" key="3">
    <source>
        <dbReference type="ARBA" id="ARBA00022989"/>
    </source>
</evidence>
<feature type="transmembrane region" description="Helical" evidence="5">
    <location>
        <begin position="83"/>
        <end position="102"/>
    </location>
</feature>
<evidence type="ECO:0000256" key="1">
    <source>
        <dbReference type="ARBA" id="ARBA00004141"/>
    </source>
</evidence>
<sequence>MTIAVGYRPHRVQVSGRAVECCVVSVLLLFHTGAVTVLSFTDASGNLTAAGQRTLQMLLLPVYLVTISVAARHPRQLLSTLRGNLPFALLVALPFLSTLWSVSPSITLRRSIGLALSILLAYVVATRFTPRQFLLIVVAVLGTSMVCSLLFAVLAPQMAYMPVGHELRGVFNHKNVLGWNAAICILATANLLVDRTANLRGLATVLLIASFCCLLLSGSSTALVVSAASGFFTLVYTLLRRSRGATRIVLILIAAQVALVGLMSIKVLVELLAEGVGKDPSLTGRVPLWALVDQNILQRPLLGHGYQAFWTQGNGEAWEIWTKLAWIAPHAHNGFRDWMLSCGIIGTIPLLTVLWRVLARGAWLHWHRPQEGWLWLNVLICVFIVMNLTESLLLVQNSFLFIIFAAAVLMVSAGQGRPRA</sequence>
<feature type="domain" description="O-antigen ligase-related" evidence="6">
    <location>
        <begin position="206"/>
        <end position="349"/>
    </location>
</feature>
<feature type="transmembrane region" description="Helical" evidence="5">
    <location>
        <begin position="338"/>
        <end position="359"/>
    </location>
</feature>
<keyword evidence="2 5" id="KW-0812">Transmembrane</keyword>
<dbReference type="InterPro" id="IPR051533">
    <property type="entry name" value="WaaL-like"/>
</dbReference>
<dbReference type="GO" id="GO:0016020">
    <property type="term" value="C:membrane"/>
    <property type="evidence" value="ECO:0007669"/>
    <property type="project" value="UniProtKB-SubCell"/>
</dbReference>
<evidence type="ECO:0000313" key="7">
    <source>
        <dbReference type="EMBL" id="QDA35805.1"/>
    </source>
</evidence>
<accession>A0A4Y5SSN0</accession>
<keyword evidence="7" id="KW-0436">Ligase</keyword>
<name>A0A4Y5SSN0_9RHOB</name>
<feature type="transmembrane region" description="Helical" evidence="5">
    <location>
        <begin position="21"/>
        <end position="41"/>
    </location>
</feature>
<dbReference type="PANTHER" id="PTHR37422">
    <property type="entry name" value="TEICHURONIC ACID BIOSYNTHESIS PROTEIN TUAE"/>
    <property type="match status" value="1"/>
</dbReference>
<dbReference type="Proteomes" id="UP000296374">
    <property type="component" value="Plasmid unnamed8"/>
</dbReference>
<dbReference type="EMBL" id="CP040759">
    <property type="protein sequence ID" value="QDA35805.1"/>
    <property type="molecule type" value="Genomic_DNA"/>
</dbReference>
<protein>
    <submittedName>
        <fullName evidence="7">O-antigen ligase family protein</fullName>
    </submittedName>
</protein>
<feature type="transmembrane region" description="Helical" evidence="5">
    <location>
        <begin position="53"/>
        <end position="71"/>
    </location>
</feature>
<feature type="transmembrane region" description="Helical" evidence="5">
    <location>
        <begin position="176"/>
        <end position="193"/>
    </location>
</feature>
<dbReference type="InterPro" id="IPR007016">
    <property type="entry name" value="O-antigen_ligase-rel_domated"/>
</dbReference>
<feature type="transmembrane region" description="Helical" evidence="5">
    <location>
        <begin position="108"/>
        <end position="126"/>
    </location>
</feature>
<evidence type="ECO:0000256" key="5">
    <source>
        <dbReference type="SAM" id="Phobius"/>
    </source>
</evidence>
<dbReference type="GO" id="GO:0016874">
    <property type="term" value="F:ligase activity"/>
    <property type="evidence" value="ECO:0007669"/>
    <property type="project" value="UniProtKB-KW"/>
</dbReference>
<dbReference type="KEGG" id="plia:E4191_16720"/>
<proteinExistence type="predicted"/>
<organism evidence="7 8">
    <name type="scientific">Paracoccus liaowanqingii</name>
    <dbReference type="NCBI Taxonomy" id="2560053"/>
    <lineage>
        <taxon>Bacteria</taxon>
        <taxon>Pseudomonadati</taxon>
        <taxon>Pseudomonadota</taxon>
        <taxon>Alphaproteobacteria</taxon>
        <taxon>Rhodobacterales</taxon>
        <taxon>Paracoccaceae</taxon>
        <taxon>Paracoccus</taxon>
    </lineage>
</organism>
<dbReference type="PANTHER" id="PTHR37422:SF17">
    <property type="entry name" value="O-ANTIGEN LIGASE"/>
    <property type="match status" value="1"/>
</dbReference>
<keyword evidence="3 5" id="KW-1133">Transmembrane helix</keyword>
<comment type="subcellular location">
    <subcellularLocation>
        <location evidence="1">Membrane</location>
        <topology evidence="1">Multi-pass membrane protein</topology>
    </subcellularLocation>
</comment>
<feature type="transmembrane region" description="Helical" evidence="5">
    <location>
        <begin position="200"/>
        <end position="217"/>
    </location>
</feature>
<feature type="transmembrane region" description="Helical" evidence="5">
    <location>
        <begin position="133"/>
        <end position="156"/>
    </location>
</feature>
<feature type="transmembrane region" description="Helical" evidence="5">
    <location>
        <begin position="248"/>
        <end position="269"/>
    </location>
</feature>
<evidence type="ECO:0000256" key="2">
    <source>
        <dbReference type="ARBA" id="ARBA00022692"/>
    </source>
</evidence>
<reference evidence="8" key="1">
    <citation type="submission" date="2019-05" db="EMBL/GenBank/DDBJ databases">
        <title>Tamlana fucoidanivorans sp. nov., isolated from the surface of algae collected from Fujian province in China.</title>
        <authorList>
            <person name="Li J."/>
        </authorList>
    </citation>
    <scope>NUCLEOTIDE SEQUENCE [LARGE SCALE GENOMIC DNA]</scope>
    <source>
        <strain evidence="8">2251</strain>
        <plasmid evidence="8">unnamed8</plasmid>
    </source>
</reference>